<evidence type="ECO:0000313" key="3">
    <source>
        <dbReference type="Proteomes" id="UP001281761"/>
    </source>
</evidence>
<feature type="compositionally biased region" description="Polar residues" evidence="1">
    <location>
        <begin position="92"/>
        <end position="113"/>
    </location>
</feature>
<dbReference type="EMBL" id="JARBJD010000187">
    <property type="protein sequence ID" value="KAK2947978.1"/>
    <property type="molecule type" value="Genomic_DNA"/>
</dbReference>
<organism evidence="2 3">
    <name type="scientific">Blattamonas nauphoetae</name>
    <dbReference type="NCBI Taxonomy" id="2049346"/>
    <lineage>
        <taxon>Eukaryota</taxon>
        <taxon>Metamonada</taxon>
        <taxon>Preaxostyla</taxon>
        <taxon>Oxymonadida</taxon>
        <taxon>Blattamonas</taxon>
    </lineage>
</organism>
<sequence>MDNGFGGMEIRILFSALEGASFHPMPVGSPLFCFPKSFGSIFVSPTSRVNTSGEKTTGPCLPLAFVPQKTGPFDNKIGGQPNLPSSFAYPTVSPSAVQSNPSKQQKNNIGGECTTQSPLQLLVQLDFDTLLRVPDFPTTGIHQIYIDPADGSFGHDYESMMDQIHWRIVYHPAIEHDETRTPSERARMPERVRSGASVFDRWPDSETAARTTFQSTFDGSDLDVRFRRRLTLRPVHLVCPGGGNMGTPA</sequence>
<evidence type="ECO:0000313" key="2">
    <source>
        <dbReference type="EMBL" id="KAK2947978.1"/>
    </source>
</evidence>
<evidence type="ECO:0000256" key="1">
    <source>
        <dbReference type="SAM" id="MobiDB-lite"/>
    </source>
</evidence>
<dbReference type="InterPro" id="IPR015315">
    <property type="entry name" value="DUF1963"/>
</dbReference>
<keyword evidence="3" id="KW-1185">Reference proteome</keyword>
<dbReference type="PANTHER" id="PTHR36436:SF6">
    <property type="entry name" value="SLL5081 PROTEIN"/>
    <property type="match status" value="1"/>
</dbReference>
<dbReference type="Pfam" id="PF09234">
    <property type="entry name" value="DUF1963"/>
    <property type="match status" value="1"/>
</dbReference>
<reference evidence="2 3" key="1">
    <citation type="journal article" date="2022" name="bioRxiv">
        <title>Genomics of Preaxostyla Flagellates Illuminates Evolutionary Transitions and the Path Towards Mitochondrial Loss.</title>
        <authorList>
            <person name="Novak L.V.F."/>
            <person name="Treitli S.C."/>
            <person name="Pyrih J."/>
            <person name="Halakuc P."/>
            <person name="Pipaliya S.V."/>
            <person name="Vacek V."/>
            <person name="Brzon O."/>
            <person name="Soukal P."/>
            <person name="Eme L."/>
            <person name="Dacks J.B."/>
            <person name="Karnkowska A."/>
            <person name="Elias M."/>
            <person name="Hampl V."/>
        </authorList>
    </citation>
    <scope>NUCLEOTIDE SEQUENCE [LARGE SCALE GENOMIC DNA]</scope>
    <source>
        <strain evidence="2">NAU3</strain>
        <tissue evidence="2">Gut</tissue>
    </source>
</reference>
<protein>
    <submittedName>
        <fullName evidence="2">Uncharacterized protein</fullName>
    </submittedName>
</protein>
<feature type="region of interest" description="Disordered" evidence="1">
    <location>
        <begin position="88"/>
        <end position="113"/>
    </location>
</feature>
<dbReference type="SUPFAM" id="SSF103032">
    <property type="entry name" value="Hypothetical protein YwqG"/>
    <property type="match status" value="1"/>
</dbReference>
<gene>
    <name evidence="2" type="ORF">BLNAU_17102</name>
</gene>
<dbReference type="Gene3D" id="2.30.320.10">
    <property type="entry name" value="YwqG-like"/>
    <property type="match status" value="1"/>
</dbReference>
<dbReference type="PANTHER" id="PTHR36436">
    <property type="entry name" value="SLL5081 PROTEIN"/>
    <property type="match status" value="1"/>
</dbReference>
<dbReference type="Proteomes" id="UP001281761">
    <property type="component" value="Unassembled WGS sequence"/>
</dbReference>
<comment type="caution">
    <text evidence="2">The sequence shown here is derived from an EMBL/GenBank/DDBJ whole genome shotgun (WGS) entry which is preliminary data.</text>
</comment>
<proteinExistence type="predicted"/>
<name>A0ABQ9X7Q8_9EUKA</name>
<accession>A0ABQ9X7Q8</accession>
<dbReference type="InterPro" id="IPR035948">
    <property type="entry name" value="YwqG-like_sf"/>
</dbReference>